<comment type="catalytic activity">
    <reaction evidence="1 18 19">
        <text>(6R)-NADHX = (6S)-NADHX</text>
        <dbReference type="Rhea" id="RHEA:32215"/>
        <dbReference type="ChEBI" id="CHEBI:64074"/>
        <dbReference type="ChEBI" id="CHEBI:64075"/>
        <dbReference type="EC" id="5.1.99.6"/>
    </reaction>
</comment>
<comment type="similarity">
    <text evidence="17">Belongs to the NnrD/CARKD family.</text>
</comment>
<comment type="similarity">
    <text evidence="18">Belongs to the NnrE/AIBP family.</text>
</comment>
<evidence type="ECO:0000256" key="7">
    <source>
        <dbReference type="ARBA" id="ARBA00022840"/>
    </source>
</evidence>
<comment type="subunit">
    <text evidence="17">Homotetramer.</text>
</comment>
<dbReference type="PROSITE" id="PS51385">
    <property type="entry name" value="YJEF_N"/>
    <property type="match status" value="1"/>
</dbReference>
<dbReference type="CDD" id="cd01171">
    <property type="entry name" value="YXKO-related"/>
    <property type="match status" value="1"/>
</dbReference>
<comment type="cofactor">
    <cofactor evidence="18 19">
        <name>K(+)</name>
        <dbReference type="ChEBI" id="CHEBI:29103"/>
    </cofactor>
    <text evidence="18 19">Binds 1 potassium ion per subunit.</text>
</comment>
<dbReference type="OrthoDB" id="9806925at2"/>
<dbReference type="SUPFAM" id="SSF53613">
    <property type="entry name" value="Ribokinase-like"/>
    <property type="match status" value="1"/>
</dbReference>
<feature type="binding site" evidence="17">
    <location>
        <begin position="413"/>
        <end position="417"/>
    </location>
    <ligand>
        <name>AMP</name>
        <dbReference type="ChEBI" id="CHEBI:456215"/>
    </ligand>
</feature>
<dbReference type="GO" id="GO:0110051">
    <property type="term" value="P:metabolite repair"/>
    <property type="evidence" value="ECO:0007669"/>
    <property type="project" value="TreeGrafter"/>
</dbReference>
<dbReference type="HAMAP" id="MF_01965">
    <property type="entry name" value="NADHX_dehydratase"/>
    <property type="match status" value="1"/>
</dbReference>
<dbReference type="STRING" id="407036.SAMN05216243_2740"/>
<keyword evidence="8 17" id="KW-0521">NADP</keyword>
<dbReference type="InterPro" id="IPR000631">
    <property type="entry name" value="CARKD"/>
</dbReference>
<evidence type="ECO:0000256" key="4">
    <source>
        <dbReference type="ARBA" id="ARBA00009524"/>
    </source>
</evidence>
<dbReference type="Gene3D" id="3.40.50.10260">
    <property type="entry name" value="YjeF N-terminal domain"/>
    <property type="match status" value="1"/>
</dbReference>
<dbReference type="Gene3D" id="3.40.1190.20">
    <property type="match status" value="1"/>
</dbReference>
<evidence type="ECO:0000256" key="16">
    <source>
        <dbReference type="ARBA" id="ARBA00049209"/>
    </source>
</evidence>
<dbReference type="Proteomes" id="UP000198694">
    <property type="component" value="Unassembled WGS sequence"/>
</dbReference>
<dbReference type="GO" id="GO:0046496">
    <property type="term" value="P:nicotinamide nucleotide metabolic process"/>
    <property type="evidence" value="ECO:0007669"/>
    <property type="project" value="UniProtKB-UniRule"/>
</dbReference>
<dbReference type="NCBIfam" id="TIGR00196">
    <property type="entry name" value="yjeF_cterm"/>
    <property type="match status" value="1"/>
</dbReference>
<evidence type="ECO:0000256" key="15">
    <source>
        <dbReference type="ARBA" id="ARBA00048238"/>
    </source>
</evidence>
<comment type="function">
    <text evidence="14 19">Bifunctional enzyme that catalyzes the epimerization of the S- and R-forms of NAD(P)HX and the dehydration of the S-form of NAD(P)HX at the expense of ADP, which is converted to AMP. This allows the repair of both epimers of NAD(P)HX, a damaged form of NAD(P)H that is a result of enzymatic or heat-dependent hydration.</text>
</comment>
<dbReference type="GO" id="GO:0005524">
    <property type="term" value="F:ATP binding"/>
    <property type="evidence" value="ECO:0007669"/>
    <property type="project" value="UniProtKB-UniRule"/>
</dbReference>
<keyword evidence="10 17" id="KW-0520">NAD</keyword>
<evidence type="ECO:0000256" key="3">
    <source>
        <dbReference type="ARBA" id="ARBA00006001"/>
    </source>
</evidence>
<evidence type="ECO:0000256" key="5">
    <source>
        <dbReference type="ARBA" id="ARBA00022723"/>
    </source>
</evidence>
<dbReference type="EMBL" id="FNFL01000004">
    <property type="protein sequence ID" value="SDK31089.1"/>
    <property type="molecule type" value="Genomic_DNA"/>
</dbReference>
<dbReference type="AlphaFoldDB" id="A0A1G9AUN8"/>
<evidence type="ECO:0000256" key="14">
    <source>
        <dbReference type="ARBA" id="ARBA00025153"/>
    </source>
</evidence>
<keyword evidence="11 18" id="KW-0413">Isomerase</keyword>
<evidence type="ECO:0000256" key="2">
    <source>
        <dbReference type="ARBA" id="ARBA00000909"/>
    </source>
</evidence>
<dbReference type="Pfam" id="PF01256">
    <property type="entry name" value="Carb_kinase"/>
    <property type="match status" value="1"/>
</dbReference>
<organism evidence="22 23">
    <name type="scientific">Sediminibacillus albus</name>
    <dbReference type="NCBI Taxonomy" id="407036"/>
    <lineage>
        <taxon>Bacteria</taxon>
        <taxon>Bacillati</taxon>
        <taxon>Bacillota</taxon>
        <taxon>Bacilli</taxon>
        <taxon>Bacillales</taxon>
        <taxon>Bacillaceae</taxon>
        <taxon>Sediminibacillus</taxon>
    </lineage>
</organism>
<dbReference type="RefSeq" id="WP_093215247.1">
    <property type="nucleotide sequence ID" value="NZ_FNFL01000004.1"/>
</dbReference>
<comment type="similarity">
    <text evidence="3 19">In the N-terminal section; belongs to the NnrE/AIBP family.</text>
</comment>
<comment type="function">
    <text evidence="17">Catalyzes the dehydration of the S-form of NAD(P)HX at the expense of ADP, which is converted to AMP. Together with NAD(P)HX epimerase, which catalyzes the epimerization of the S- and R-forms, the enzyme allows the repair of both epimers of NAD(P)HX, a damaged form of NAD(P)H that is a result of enzymatic or heat-dependent hydration.</text>
</comment>
<feature type="binding site" evidence="18">
    <location>
        <begin position="57"/>
        <end position="61"/>
    </location>
    <ligand>
        <name>(6S)-NADPHX</name>
        <dbReference type="ChEBI" id="CHEBI:64076"/>
    </ligand>
</feature>
<dbReference type="PANTHER" id="PTHR12592">
    <property type="entry name" value="ATP-DEPENDENT (S)-NAD(P)H-HYDRATE DEHYDRATASE FAMILY MEMBER"/>
    <property type="match status" value="1"/>
</dbReference>
<feature type="binding site" evidence="18">
    <location>
        <position position="162"/>
    </location>
    <ligand>
        <name>K(+)</name>
        <dbReference type="ChEBI" id="CHEBI:29103"/>
    </ligand>
</feature>
<dbReference type="EC" id="5.1.99.6" evidence="19"/>
<feature type="binding site" evidence="17">
    <location>
        <position position="442"/>
    </location>
    <ligand>
        <name>AMP</name>
        <dbReference type="ChEBI" id="CHEBI:456215"/>
    </ligand>
</feature>
<evidence type="ECO:0000256" key="17">
    <source>
        <dbReference type="HAMAP-Rule" id="MF_01965"/>
    </source>
</evidence>
<comment type="catalytic activity">
    <reaction evidence="16 17 19">
        <text>(6S)-NADPHX + ADP = AMP + phosphate + NADPH + H(+)</text>
        <dbReference type="Rhea" id="RHEA:32235"/>
        <dbReference type="ChEBI" id="CHEBI:15378"/>
        <dbReference type="ChEBI" id="CHEBI:43474"/>
        <dbReference type="ChEBI" id="CHEBI:57783"/>
        <dbReference type="ChEBI" id="CHEBI:64076"/>
        <dbReference type="ChEBI" id="CHEBI:456215"/>
        <dbReference type="ChEBI" id="CHEBI:456216"/>
        <dbReference type="EC" id="4.2.1.136"/>
    </reaction>
</comment>
<evidence type="ECO:0000259" key="21">
    <source>
        <dbReference type="PROSITE" id="PS51385"/>
    </source>
</evidence>
<keyword evidence="7 17" id="KW-0067">ATP-binding</keyword>
<feature type="binding site" evidence="18">
    <location>
        <begin position="130"/>
        <end position="136"/>
    </location>
    <ligand>
        <name>(6S)-NADPHX</name>
        <dbReference type="ChEBI" id="CHEBI:64076"/>
    </ligand>
</feature>
<feature type="binding site" evidence="18">
    <location>
        <position position="58"/>
    </location>
    <ligand>
        <name>K(+)</name>
        <dbReference type="ChEBI" id="CHEBI:29103"/>
    </ligand>
</feature>
<feature type="binding site" evidence="18">
    <location>
        <position position="126"/>
    </location>
    <ligand>
        <name>K(+)</name>
        <dbReference type="ChEBI" id="CHEBI:29103"/>
    </ligand>
</feature>
<feature type="domain" description="YjeF C-terminal" evidence="20">
    <location>
        <begin position="225"/>
        <end position="503"/>
    </location>
</feature>
<evidence type="ECO:0000256" key="1">
    <source>
        <dbReference type="ARBA" id="ARBA00000013"/>
    </source>
</evidence>
<dbReference type="InterPro" id="IPR036652">
    <property type="entry name" value="YjeF_N_dom_sf"/>
</dbReference>
<comment type="catalytic activity">
    <reaction evidence="15 17 19">
        <text>(6S)-NADHX + ADP = AMP + phosphate + NADH + H(+)</text>
        <dbReference type="Rhea" id="RHEA:32223"/>
        <dbReference type="ChEBI" id="CHEBI:15378"/>
        <dbReference type="ChEBI" id="CHEBI:43474"/>
        <dbReference type="ChEBI" id="CHEBI:57945"/>
        <dbReference type="ChEBI" id="CHEBI:64074"/>
        <dbReference type="ChEBI" id="CHEBI:456215"/>
        <dbReference type="ChEBI" id="CHEBI:456216"/>
        <dbReference type="EC" id="4.2.1.136"/>
    </reaction>
</comment>
<evidence type="ECO:0000256" key="6">
    <source>
        <dbReference type="ARBA" id="ARBA00022741"/>
    </source>
</evidence>
<evidence type="ECO:0000256" key="19">
    <source>
        <dbReference type="PIRNR" id="PIRNR017184"/>
    </source>
</evidence>
<keyword evidence="6 17" id="KW-0547">Nucleotide-binding</keyword>
<dbReference type="GO" id="GO:0046872">
    <property type="term" value="F:metal ion binding"/>
    <property type="evidence" value="ECO:0007669"/>
    <property type="project" value="UniProtKB-UniRule"/>
</dbReference>
<feature type="binding site" evidence="17">
    <location>
        <position position="443"/>
    </location>
    <ligand>
        <name>(6S)-NADPHX</name>
        <dbReference type="ChEBI" id="CHEBI:64076"/>
    </ligand>
</feature>
<protein>
    <recommendedName>
        <fullName evidence="19">Bifunctional NAD(P)H-hydrate repair enzyme</fullName>
    </recommendedName>
    <alternativeName>
        <fullName evidence="19">Nicotinamide nucleotide repair protein</fullName>
    </alternativeName>
    <domain>
        <recommendedName>
            <fullName evidence="19">ADP-dependent (S)-NAD(P)H-hydrate dehydratase</fullName>
            <ecNumber evidence="19">4.2.1.136</ecNumber>
        </recommendedName>
        <alternativeName>
            <fullName evidence="19">ADP-dependent NAD(P)HX dehydratase</fullName>
        </alternativeName>
    </domain>
    <domain>
        <recommendedName>
            <fullName evidence="19">NAD(P)H-hydrate epimerase</fullName>
            <ecNumber evidence="19">5.1.99.6</ecNumber>
        </recommendedName>
    </domain>
</protein>
<feature type="binding site" evidence="18">
    <location>
        <position position="159"/>
    </location>
    <ligand>
        <name>(6S)-NADPHX</name>
        <dbReference type="ChEBI" id="CHEBI:64076"/>
    </ligand>
</feature>
<dbReference type="InterPro" id="IPR030677">
    <property type="entry name" value="Nnr"/>
</dbReference>
<proteinExistence type="inferred from homology"/>
<comment type="caution">
    <text evidence="17">Lacks conserved residue(s) required for the propagation of feature annotation.</text>
</comment>
<comment type="catalytic activity">
    <reaction evidence="2 18 19">
        <text>(6R)-NADPHX = (6S)-NADPHX</text>
        <dbReference type="Rhea" id="RHEA:32227"/>
        <dbReference type="ChEBI" id="CHEBI:64076"/>
        <dbReference type="ChEBI" id="CHEBI:64077"/>
        <dbReference type="EC" id="5.1.99.6"/>
    </reaction>
</comment>
<feature type="binding site" evidence="17">
    <location>
        <position position="325"/>
    </location>
    <ligand>
        <name>(6S)-NADPHX</name>
        <dbReference type="ChEBI" id="CHEBI:64076"/>
    </ligand>
</feature>
<evidence type="ECO:0000259" key="20">
    <source>
        <dbReference type="PROSITE" id="PS51383"/>
    </source>
</evidence>
<evidence type="ECO:0000313" key="22">
    <source>
        <dbReference type="EMBL" id="SDK31089.1"/>
    </source>
</evidence>
<dbReference type="GO" id="GO:0052856">
    <property type="term" value="F:NAD(P)HX epimerase activity"/>
    <property type="evidence" value="ECO:0007669"/>
    <property type="project" value="UniProtKB-UniRule"/>
</dbReference>
<dbReference type="InterPro" id="IPR004443">
    <property type="entry name" value="YjeF_N_dom"/>
</dbReference>
<dbReference type="GO" id="GO:0052855">
    <property type="term" value="F:ADP-dependent NAD(P)H-hydrate dehydratase activity"/>
    <property type="evidence" value="ECO:0007669"/>
    <property type="project" value="UniProtKB-UniRule"/>
</dbReference>
<dbReference type="SUPFAM" id="SSF64153">
    <property type="entry name" value="YjeF N-terminal domain-like"/>
    <property type="match status" value="1"/>
</dbReference>
<gene>
    <name evidence="17" type="primary">nnrD</name>
    <name evidence="18" type="synonym">nnrE</name>
    <name evidence="22" type="ORF">SAMN05216243_2740</name>
</gene>
<evidence type="ECO:0000256" key="8">
    <source>
        <dbReference type="ARBA" id="ARBA00022857"/>
    </source>
</evidence>
<dbReference type="PIRSF" id="PIRSF017184">
    <property type="entry name" value="Nnr"/>
    <property type="match status" value="1"/>
</dbReference>
<accession>A0A1G9AUN8</accession>
<dbReference type="NCBIfam" id="TIGR00197">
    <property type="entry name" value="yjeF_nterm"/>
    <property type="match status" value="1"/>
</dbReference>
<keyword evidence="23" id="KW-1185">Reference proteome</keyword>
<comment type="cofactor">
    <cofactor evidence="17">
        <name>Mg(2+)</name>
        <dbReference type="ChEBI" id="CHEBI:18420"/>
    </cofactor>
</comment>
<evidence type="ECO:0000256" key="12">
    <source>
        <dbReference type="ARBA" id="ARBA00023239"/>
    </source>
</evidence>
<evidence type="ECO:0000256" key="11">
    <source>
        <dbReference type="ARBA" id="ARBA00023235"/>
    </source>
</evidence>
<dbReference type="Pfam" id="PF03853">
    <property type="entry name" value="YjeF_N"/>
    <property type="match status" value="1"/>
</dbReference>
<dbReference type="EC" id="4.2.1.136" evidence="19"/>
<evidence type="ECO:0000256" key="10">
    <source>
        <dbReference type="ARBA" id="ARBA00023027"/>
    </source>
</evidence>
<name>A0A1G9AUN8_9BACI</name>
<dbReference type="PANTHER" id="PTHR12592:SF0">
    <property type="entry name" value="ATP-DEPENDENT (S)-NAD(P)H-HYDRATE DEHYDRATASE"/>
    <property type="match status" value="1"/>
</dbReference>
<keyword evidence="13" id="KW-0511">Multifunctional enzyme</keyword>
<evidence type="ECO:0000256" key="18">
    <source>
        <dbReference type="HAMAP-Rule" id="MF_01966"/>
    </source>
</evidence>
<comment type="similarity">
    <text evidence="4 19">In the C-terminal section; belongs to the NnrD/CARKD family.</text>
</comment>
<feature type="binding site" evidence="17">
    <location>
        <position position="376"/>
    </location>
    <ligand>
        <name>(6S)-NADPHX</name>
        <dbReference type="ChEBI" id="CHEBI:64076"/>
    </ligand>
</feature>
<dbReference type="InterPro" id="IPR029056">
    <property type="entry name" value="Ribokinase-like"/>
</dbReference>
<keyword evidence="9 18" id="KW-0630">Potassium</keyword>
<keyword evidence="12 17" id="KW-0456">Lyase</keyword>
<dbReference type="PROSITE" id="PS51383">
    <property type="entry name" value="YJEF_C_3"/>
    <property type="match status" value="1"/>
</dbReference>
<reference evidence="22 23" key="1">
    <citation type="submission" date="2016-10" db="EMBL/GenBank/DDBJ databases">
        <authorList>
            <person name="de Groot N.N."/>
        </authorList>
    </citation>
    <scope>NUCLEOTIDE SEQUENCE [LARGE SCALE GENOMIC DNA]</scope>
    <source>
        <strain evidence="22 23">CGMCC 1.6502</strain>
    </source>
</reference>
<sequence>MHIVTAKEMYEADCYAIEKTGMEGKLLMENAGRAAAAKVEERAGKEKRILVMAGGGSNGGDGFVIARNLLINGYRVSVLQLVPDEKITGDAAYHKLLYENTEGAIERWESPGKLEAALKEVDIVIDAMLGIGTKLPLREPFNQAVQILNGTDVFTISIDIPSGVPADEGTADVEGVIADYTIIIEQPKQTAFIVSALPFYGQWEVVKIGIPPQAFQHAAIRLTWGNTETKSSLPNRNKFSHKGSHGKGLLIGGSLEMPGSIALTTRAALRAGAGLITAGTLPQNIPVISAHCSEATYVSLAEAAGKISNQELNTSGYDAVAVGMGMGREETTAQFTRNLITRAEVPVLIDADGLHHVKRHLALLQKRRYPTVLTPHPGEMAMLTGFSVQEITQQPFSIAKQFAINYNVYLVLKGAITIVTDPEGNQWVNTSGNAGLAKGGSGDALSGILLAMMMQNQTMQAALSNGCYIHGMSADQQIAKDHSQQDLLAHDVIDGLASVFRAFS</sequence>
<feature type="domain" description="YjeF N-terminal" evidence="21">
    <location>
        <begin position="9"/>
        <end position="216"/>
    </location>
</feature>
<dbReference type="HAMAP" id="MF_01966">
    <property type="entry name" value="NADHX_epimerase"/>
    <property type="match status" value="1"/>
</dbReference>
<evidence type="ECO:0000256" key="13">
    <source>
        <dbReference type="ARBA" id="ARBA00023268"/>
    </source>
</evidence>
<comment type="function">
    <text evidence="18">Catalyzes the epimerization of the S- and R-forms of NAD(P)HX, a damaged form of NAD(P)H that is a result of enzymatic or heat-dependent hydration. This is a prerequisite for the S-specific NAD(P)H-hydrate dehydratase to allow the repair of both epimers of NAD(P)HX.</text>
</comment>
<evidence type="ECO:0000313" key="23">
    <source>
        <dbReference type="Proteomes" id="UP000198694"/>
    </source>
</evidence>
<evidence type="ECO:0000256" key="9">
    <source>
        <dbReference type="ARBA" id="ARBA00022958"/>
    </source>
</evidence>
<keyword evidence="5 18" id="KW-0479">Metal-binding</keyword>